<gene>
    <name evidence="2" type="ORF">LAMI_0B01772G</name>
</gene>
<protein>
    <submittedName>
        <fullName evidence="2">LAMI_0B01772g1_1</fullName>
    </submittedName>
</protein>
<evidence type="ECO:0000313" key="3">
    <source>
        <dbReference type="Proteomes" id="UP000191024"/>
    </source>
</evidence>
<dbReference type="InterPro" id="IPR019181">
    <property type="entry name" value="LSM12_ABD"/>
</dbReference>
<dbReference type="InterPro" id="IPR039683">
    <property type="entry name" value="Lsm12-like"/>
</dbReference>
<keyword evidence="3" id="KW-1185">Reference proteome</keyword>
<name>A0A1G4IUD1_9SACH</name>
<sequence>MSINLELILGFKVKITNVLDGVTVGRIYSYNSSNNTITLTMSGKSNHRQQFKIIKVSFIKRLDVLSDLKQAESFRKDLPKPNEVDIKQVEESLQREIKRAQGRSKLIGKNVTTEGQYVFDAVHKSISKSEWNGKTIVVLGEVLIYPPYLPKNIKPLGDATIQSFAWVTKIVEGAWKKLESEEKGG</sequence>
<evidence type="ECO:0000259" key="1">
    <source>
        <dbReference type="PROSITE" id="PS52001"/>
    </source>
</evidence>
<dbReference type="PROSITE" id="PS52001">
    <property type="entry name" value="AD"/>
    <property type="match status" value="1"/>
</dbReference>
<feature type="domain" description="AD" evidence="1">
    <location>
        <begin position="82"/>
        <end position="179"/>
    </location>
</feature>
<dbReference type="InterPro" id="IPR016521">
    <property type="entry name" value="RNA-processing_Lsm12"/>
</dbReference>
<accession>A0A1G4IUD1</accession>
<reference evidence="2 3" key="1">
    <citation type="submission" date="2016-03" db="EMBL/GenBank/DDBJ databases">
        <authorList>
            <person name="Devillers H."/>
        </authorList>
    </citation>
    <scope>NUCLEOTIDE SEQUENCE [LARGE SCALE GENOMIC DNA]</scope>
    <source>
        <strain evidence="2">CBS 11717</strain>
    </source>
</reference>
<dbReference type="AlphaFoldDB" id="A0A1G4IUD1"/>
<evidence type="ECO:0000313" key="2">
    <source>
        <dbReference type="EMBL" id="SCU80325.1"/>
    </source>
</evidence>
<dbReference type="InterPro" id="IPR047574">
    <property type="entry name" value="AD"/>
</dbReference>
<dbReference type="OrthoDB" id="1057137at2759"/>
<dbReference type="Proteomes" id="UP000191024">
    <property type="component" value="Chromosome B"/>
</dbReference>
<dbReference type="PIRSF" id="PIRSF007783">
    <property type="entry name" value="UCP007783_YHR121w"/>
    <property type="match status" value="1"/>
</dbReference>
<organism evidence="2 3">
    <name type="scientific">Lachancea mirantina</name>
    <dbReference type="NCBI Taxonomy" id="1230905"/>
    <lineage>
        <taxon>Eukaryota</taxon>
        <taxon>Fungi</taxon>
        <taxon>Dikarya</taxon>
        <taxon>Ascomycota</taxon>
        <taxon>Saccharomycotina</taxon>
        <taxon>Saccharomycetes</taxon>
        <taxon>Saccharomycetales</taxon>
        <taxon>Saccharomycetaceae</taxon>
        <taxon>Lachancea</taxon>
    </lineage>
</organism>
<dbReference type="EMBL" id="LT598464">
    <property type="protein sequence ID" value="SCU80325.1"/>
    <property type="molecule type" value="Genomic_DNA"/>
</dbReference>
<dbReference type="PANTHER" id="PTHR13542">
    <property type="entry name" value="LSM12 HOMOLOG"/>
    <property type="match status" value="1"/>
</dbReference>
<proteinExistence type="predicted"/>
<dbReference type="STRING" id="1230905.A0A1G4IUD1"/>
<dbReference type="SMART" id="SM00995">
    <property type="entry name" value="AD"/>
    <property type="match status" value="1"/>
</dbReference>
<dbReference type="Pfam" id="PF09793">
    <property type="entry name" value="AD"/>
    <property type="match status" value="1"/>
</dbReference>